<organism evidence="1">
    <name type="scientific">freshwater metagenome</name>
    <dbReference type="NCBI Taxonomy" id="449393"/>
    <lineage>
        <taxon>unclassified sequences</taxon>
        <taxon>metagenomes</taxon>
        <taxon>ecological metagenomes</taxon>
    </lineage>
</organism>
<proteinExistence type="predicted"/>
<dbReference type="PROSITE" id="PS51257">
    <property type="entry name" value="PROKAR_LIPOPROTEIN"/>
    <property type="match status" value="1"/>
</dbReference>
<gene>
    <name evidence="1" type="ORF">UFOPK1650_00280</name>
</gene>
<name>A0A6J6DF62_9ZZZZ</name>
<accession>A0A6J6DF62</accession>
<protein>
    <submittedName>
        <fullName evidence="1">Unannotated protein</fullName>
    </submittedName>
</protein>
<sequence>MRRAKVRLVLLLGSALLLLSGCAKMDAAAIIGDVEIPIATVQTSIEDVMRERGEVDTAGLELPIEDFLARSQIQFHISVVLLDELAKEFGIEITQTAIDAEYQYIIEQLGGEEGLPGALVGANIARVDLDKYIVASKIYERVGEALLAQGISREDLASAQQSLLVKKAEELSVTLNPRYGVWDAATATVKPGGDSNGAVTSQE</sequence>
<reference evidence="1" key="1">
    <citation type="submission" date="2020-05" db="EMBL/GenBank/DDBJ databases">
        <authorList>
            <person name="Chiriac C."/>
            <person name="Salcher M."/>
            <person name="Ghai R."/>
            <person name="Kavagutti S V."/>
        </authorList>
    </citation>
    <scope>NUCLEOTIDE SEQUENCE</scope>
</reference>
<dbReference type="InterPro" id="IPR027304">
    <property type="entry name" value="Trigger_fact/SurA_dom_sf"/>
</dbReference>
<dbReference type="EMBL" id="CAEZTJ010000022">
    <property type="protein sequence ID" value="CAB4562700.1"/>
    <property type="molecule type" value="Genomic_DNA"/>
</dbReference>
<dbReference type="SUPFAM" id="SSF109998">
    <property type="entry name" value="Triger factor/SurA peptide-binding domain-like"/>
    <property type="match status" value="1"/>
</dbReference>
<evidence type="ECO:0000313" key="1">
    <source>
        <dbReference type="EMBL" id="CAB4562700.1"/>
    </source>
</evidence>
<dbReference type="AlphaFoldDB" id="A0A6J6DF62"/>